<dbReference type="CDD" id="cd19485">
    <property type="entry name" value="KaiC-N"/>
    <property type="match status" value="1"/>
</dbReference>
<evidence type="ECO:0000256" key="4">
    <source>
        <dbReference type="ARBA" id="ARBA00022737"/>
    </source>
</evidence>
<dbReference type="PIRSF" id="PIRSF039117">
    <property type="entry name" value="KaiC"/>
    <property type="match status" value="1"/>
</dbReference>
<keyword evidence="2" id="KW-0597">Phosphoprotein</keyword>
<name>A0ABW0JGH2_9GAMM</name>
<evidence type="ECO:0000256" key="3">
    <source>
        <dbReference type="ARBA" id="ARBA00022679"/>
    </source>
</evidence>
<keyword evidence="3 10" id="KW-0808">Transferase</keyword>
<feature type="region of interest" description="Disordered" evidence="8">
    <location>
        <begin position="1"/>
        <end position="23"/>
    </location>
</feature>
<feature type="domain" description="KaiC" evidence="9">
    <location>
        <begin position="261"/>
        <end position="491"/>
    </location>
</feature>
<gene>
    <name evidence="10" type="primary">kaiC</name>
    <name evidence="10" type="ORF">ACFPME_00875</name>
</gene>
<evidence type="ECO:0000256" key="7">
    <source>
        <dbReference type="SAM" id="Coils"/>
    </source>
</evidence>
<dbReference type="InterPro" id="IPR051347">
    <property type="entry name" value="Circadian_clock_KaiC-rel"/>
</dbReference>
<accession>A0ABW0JGH2</accession>
<organism evidence="10 11">
    <name type="scientific">Rhodanobacter umsongensis</name>
    <dbReference type="NCBI Taxonomy" id="633153"/>
    <lineage>
        <taxon>Bacteria</taxon>
        <taxon>Pseudomonadati</taxon>
        <taxon>Pseudomonadota</taxon>
        <taxon>Gammaproteobacteria</taxon>
        <taxon>Lysobacterales</taxon>
        <taxon>Rhodanobacteraceae</taxon>
        <taxon>Rhodanobacter</taxon>
    </lineage>
</organism>
<dbReference type="InterPro" id="IPR010624">
    <property type="entry name" value="KaiC_dom"/>
</dbReference>
<dbReference type="SUPFAM" id="SSF52540">
    <property type="entry name" value="P-loop containing nucleoside triphosphate hydrolases"/>
    <property type="match status" value="2"/>
</dbReference>
<evidence type="ECO:0000313" key="10">
    <source>
        <dbReference type="EMBL" id="MFC5435100.1"/>
    </source>
</evidence>
<evidence type="ECO:0000259" key="9">
    <source>
        <dbReference type="PROSITE" id="PS51146"/>
    </source>
</evidence>
<dbReference type="NCBIfam" id="NF006799">
    <property type="entry name" value="PRK09302.1"/>
    <property type="match status" value="1"/>
</dbReference>
<evidence type="ECO:0000313" key="11">
    <source>
        <dbReference type="Proteomes" id="UP001596013"/>
    </source>
</evidence>
<proteinExistence type="predicted"/>
<dbReference type="InterPro" id="IPR003593">
    <property type="entry name" value="AAA+_ATPase"/>
</dbReference>
<sequence>MAGKPTTAAASADSSHPVPLRKTPTGIKGLDALTLGGIPAGRPTLLCGAAGCGKTLFSMTFLVNGVTKFGEPGVLISFEERSHDLETNVASLGYDVADFVERKQLVIDHVHIERSEIEESGEYDLEGLFVRLGHAIDSIGARRVVLDTIEALFSGLDNAAILRSELRRLFAWLKDKGVTAIITGERGDGQLTRYGIEEYVSDCVILLDNRVEDQVTTRRLRVVKYRGSSHGSNEYPFLIDEYGISVLPITSAELSHQISHQSVPTGVSGLDDMLGIRGYFRGSSVLISGLAGTGKSTFASAFVNAACERGERCLYFAFEESPAQIVRNMASVGLELGRHVDGGLLRFDAARPSLYGFEMHLARMNRDIEEFAPHVIVVDPISAFRGPSSEIHSTLIRLADICKSKGITALFTSLSSSDERMNESELSVSSLMDTWISLADVDANGERNRVLYLLKSRGMNHSKQLREYQLTDHGVHMVDAYVGPDGVLTGTARIAQEARERSADLSRKQATERIRREVARKRAAVDRQIAELRAALETEEMELATLIEQEEAREIAHGSERSDMARMRGVRS</sequence>
<dbReference type="InterPro" id="IPR030665">
    <property type="entry name" value="KaiC"/>
</dbReference>
<dbReference type="PROSITE" id="PS51146">
    <property type="entry name" value="KAIC"/>
    <property type="match status" value="2"/>
</dbReference>
<dbReference type="EC" id="2.7.11.1" evidence="1"/>
<dbReference type="InterPro" id="IPR014774">
    <property type="entry name" value="KaiC-like_dom"/>
</dbReference>
<dbReference type="InterPro" id="IPR027417">
    <property type="entry name" value="P-loop_NTPase"/>
</dbReference>
<keyword evidence="5" id="KW-0418">Kinase</keyword>
<reference evidence="11" key="1">
    <citation type="journal article" date="2019" name="Int. J. Syst. Evol. Microbiol.">
        <title>The Global Catalogue of Microorganisms (GCM) 10K type strain sequencing project: providing services to taxonomists for standard genome sequencing and annotation.</title>
        <authorList>
            <consortium name="The Broad Institute Genomics Platform"/>
            <consortium name="The Broad Institute Genome Sequencing Center for Infectious Disease"/>
            <person name="Wu L."/>
            <person name="Ma J."/>
        </authorList>
    </citation>
    <scope>NUCLEOTIDE SEQUENCE [LARGE SCALE GENOMIC DNA]</scope>
    <source>
        <strain evidence="11">JCM 17130</strain>
    </source>
</reference>
<keyword evidence="11" id="KW-1185">Reference proteome</keyword>
<evidence type="ECO:0000256" key="1">
    <source>
        <dbReference type="ARBA" id="ARBA00012513"/>
    </source>
</evidence>
<evidence type="ECO:0000256" key="8">
    <source>
        <dbReference type="SAM" id="MobiDB-lite"/>
    </source>
</evidence>
<dbReference type="Gene3D" id="3.40.50.300">
    <property type="entry name" value="P-loop containing nucleotide triphosphate hydrolases"/>
    <property type="match status" value="2"/>
</dbReference>
<protein>
    <recommendedName>
        <fullName evidence="1">non-specific serine/threonine protein kinase</fullName>
        <ecNumber evidence="1">2.7.11.1</ecNumber>
    </recommendedName>
</protein>
<dbReference type="SMART" id="SM00382">
    <property type="entry name" value="AAA"/>
    <property type="match status" value="2"/>
</dbReference>
<dbReference type="EMBL" id="JBHSMK010000002">
    <property type="protein sequence ID" value="MFC5435100.1"/>
    <property type="molecule type" value="Genomic_DNA"/>
</dbReference>
<keyword evidence="7" id="KW-0175">Coiled coil</keyword>
<dbReference type="PANTHER" id="PTHR42926:SF1">
    <property type="entry name" value="CIRCADIAN CLOCK OSCILLATOR PROTEIN KAIC 1"/>
    <property type="match status" value="1"/>
</dbReference>
<evidence type="ECO:0000256" key="5">
    <source>
        <dbReference type="ARBA" id="ARBA00022777"/>
    </source>
</evidence>
<evidence type="ECO:0000256" key="6">
    <source>
        <dbReference type="ARBA" id="ARBA00022801"/>
    </source>
</evidence>
<keyword evidence="6" id="KW-0378">Hydrolase</keyword>
<evidence type="ECO:0000256" key="2">
    <source>
        <dbReference type="ARBA" id="ARBA00022553"/>
    </source>
</evidence>
<dbReference type="RefSeq" id="WP_377301084.1">
    <property type="nucleotide sequence ID" value="NZ_JBHSMK010000002.1"/>
</dbReference>
<feature type="domain" description="KaiC" evidence="9">
    <location>
        <begin position="21"/>
        <end position="260"/>
    </location>
</feature>
<dbReference type="Proteomes" id="UP001596013">
    <property type="component" value="Unassembled WGS sequence"/>
</dbReference>
<dbReference type="InterPro" id="IPR047221">
    <property type="entry name" value="KaiC_N"/>
</dbReference>
<dbReference type="PANTHER" id="PTHR42926">
    <property type="match status" value="1"/>
</dbReference>
<dbReference type="Pfam" id="PF06745">
    <property type="entry name" value="ATPase"/>
    <property type="match status" value="2"/>
</dbReference>
<dbReference type="GO" id="GO:0004674">
    <property type="term" value="F:protein serine/threonine kinase activity"/>
    <property type="evidence" value="ECO:0007669"/>
    <property type="project" value="UniProtKB-EC"/>
</dbReference>
<feature type="coiled-coil region" evidence="7">
    <location>
        <begin position="522"/>
        <end position="553"/>
    </location>
</feature>
<keyword evidence="4" id="KW-0677">Repeat</keyword>
<comment type="caution">
    <text evidence="10">The sequence shown here is derived from an EMBL/GenBank/DDBJ whole genome shotgun (WGS) entry which is preliminary data.</text>
</comment>